<keyword evidence="4 9" id="KW-0732">Signal</keyword>
<dbReference type="GO" id="GO:0071555">
    <property type="term" value="P:cell wall organization"/>
    <property type="evidence" value="ECO:0007669"/>
    <property type="project" value="TreeGrafter"/>
</dbReference>
<feature type="modified residue" description="N6-carboxylysine" evidence="7">
    <location>
        <position position="78"/>
    </location>
</feature>
<evidence type="ECO:0000256" key="1">
    <source>
        <dbReference type="ARBA" id="ARBA00001526"/>
    </source>
</evidence>
<dbReference type="NCBIfam" id="NF000270">
    <property type="entry name" value="bla_class_D_alt"/>
    <property type="match status" value="1"/>
</dbReference>
<organism evidence="11 13">
    <name type="scientific">Burkholderia glumae</name>
    <name type="common">Pseudomonas glumae</name>
    <dbReference type="NCBI Taxonomy" id="337"/>
    <lineage>
        <taxon>Bacteria</taxon>
        <taxon>Pseudomonadati</taxon>
        <taxon>Pseudomonadota</taxon>
        <taxon>Betaproteobacteria</taxon>
        <taxon>Burkholderiales</taxon>
        <taxon>Burkholderiaceae</taxon>
        <taxon>Burkholderia</taxon>
    </lineage>
</organism>
<keyword evidence="6 8" id="KW-0046">Antibiotic resistance</keyword>
<name>A0AAP9XWW2_BURGL</name>
<dbReference type="AlphaFoldDB" id="A0AAP9XWW2"/>
<dbReference type="PANTHER" id="PTHR30627">
    <property type="entry name" value="PEPTIDOGLYCAN D,D-TRANSPEPTIDASE"/>
    <property type="match status" value="1"/>
</dbReference>
<comment type="catalytic activity">
    <reaction evidence="1 8">
        <text>a beta-lactam + H2O = a substituted beta-amino acid</text>
        <dbReference type="Rhea" id="RHEA:20401"/>
        <dbReference type="ChEBI" id="CHEBI:15377"/>
        <dbReference type="ChEBI" id="CHEBI:35627"/>
        <dbReference type="ChEBI" id="CHEBI:140347"/>
        <dbReference type="EC" id="3.5.2.6"/>
    </reaction>
</comment>
<proteinExistence type="inferred from homology"/>
<keyword evidence="5 8" id="KW-0378">Hydrolase</keyword>
<sequence length="298" mass="31778">MLPSHSPRPWPARAGLPRVDTARALAALTLLAAALASPPAGADTRTLCTIVADAASGRVLAERGEGCATRVTPASTFKIALSLMGFDAGVLTDAHAPVLPFRAGYPDWGGDAWRQPTDPARWMRYSVFWYSQQLTQRLGQARFASYTQRFGYGNADVAPGPGEFAGMKGAWNSGSLRIAPREQIAFLRAIVNRTLPVSAHAFEMTDRITLIDAQPDGWIVHGKTGTSSPGDDGRFDRARAYGWFVGWAARGTRAVVFAHLIQDDAPHDVSAGLRARDALLAELPALALPAAGAVPPAR</sequence>
<dbReference type="GO" id="GO:0046677">
    <property type="term" value="P:response to antibiotic"/>
    <property type="evidence" value="ECO:0007669"/>
    <property type="project" value="UniProtKB-UniRule"/>
</dbReference>
<dbReference type="GeneID" id="45694418"/>
<feature type="active site" description="Acyl-ester intermediate" evidence="7">
    <location>
        <position position="75"/>
    </location>
</feature>
<evidence type="ECO:0000256" key="6">
    <source>
        <dbReference type="ARBA" id="ARBA00023251"/>
    </source>
</evidence>
<dbReference type="GO" id="GO:0017001">
    <property type="term" value="P:antibiotic catabolic process"/>
    <property type="evidence" value="ECO:0007669"/>
    <property type="project" value="InterPro"/>
</dbReference>
<evidence type="ECO:0000256" key="5">
    <source>
        <dbReference type="ARBA" id="ARBA00022801"/>
    </source>
</evidence>
<dbReference type="GO" id="GO:0008800">
    <property type="term" value="F:beta-lactamase activity"/>
    <property type="evidence" value="ECO:0007669"/>
    <property type="project" value="UniProtKB-UniRule"/>
</dbReference>
<gene>
    <name evidence="11" type="primary">blaOXA</name>
    <name evidence="11" type="ORF">I6H06_08690</name>
    <name evidence="12" type="ORF">NFI99_07995</name>
</gene>
<feature type="signal peptide" evidence="9">
    <location>
        <begin position="1"/>
        <end position="42"/>
    </location>
</feature>
<evidence type="ECO:0000313" key="14">
    <source>
        <dbReference type="Proteomes" id="UP001056386"/>
    </source>
</evidence>
<evidence type="ECO:0000256" key="4">
    <source>
        <dbReference type="ARBA" id="ARBA00022729"/>
    </source>
</evidence>
<keyword evidence="14" id="KW-1185">Reference proteome</keyword>
<dbReference type="PROSITE" id="PS00337">
    <property type="entry name" value="BETA_LACTAMASE_D"/>
    <property type="match status" value="1"/>
</dbReference>
<dbReference type="EC" id="3.5.2.6" evidence="3 8"/>
<reference evidence="11 13" key="1">
    <citation type="submission" date="2020-12" db="EMBL/GenBank/DDBJ databases">
        <title>FDA dAtabase for Regulatory Grade micrObial Sequences (FDA-ARGOS): Supporting development and validation of Infectious Disease Dx tests.</title>
        <authorList>
            <person name="Minogue T."/>
            <person name="Wolcott M."/>
            <person name="Wasieloski L."/>
            <person name="Aguilar W."/>
            <person name="Moore D."/>
            <person name="Jaissle J."/>
            <person name="Tallon L."/>
            <person name="Sadzewicz L."/>
            <person name="Zhao X."/>
            <person name="Boylan J."/>
            <person name="Ott S."/>
            <person name="Bowen H."/>
            <person name="Vavikolanu K."/>
            <person name="Mehta A."/>
            <person name="Aluvathingal J."/>
            <person name="Nadendla S."/>
            <person name="Yan Y."/>
            <person name="Sichtig H."/>
        </authorList>
    </citation>
    <scope>NUCLEOTIDE SEQUENCE [LARGE SCALE GENOMIC DNA]</scope>
    <source>
        <strain evidence="11 13">FDAARGOS_949</strain>
    </source>
</reference>
<accession>A0AAP9XWW2</accession>
<dbReference type="Proteomes" id="UP000594892">
    <property type="component" value="Chromosome 1"/>
</dbReference>
<evidence type="ECO:0000256" key="3">
    <source>
        <dbReference type="ARBA" id="ARBA00012865"/>
    </source>
</evidence>
<evidence type="ECO:0000256" key="8">
    <source>
        <dbReference type="RuleBase" id="RU361140"/>
    </source>
</evidence>
<evidence type="ECO:0000259" key="10">
    <source>
        <dbReference type="Pfam" id="PF00905"/>
    </source>
</evidence>
<dbReference type="PANTHER" id="PTHR30627:SF6">
    <property type="entry name" value="BETA-LACTAMASE YBXI-RELATED"/>
    <property type="match status" value="1"/>
</dbReference>
<evidence type="ECO:0000313" key="12">
    <source>
        <dbReference type="EMBL" id="USS42176.1"/>
    </source>
</evidence>
<dbReference type="Gene3D" id="3.40.710.10">
    <property type="entry name" value="DD-peptidase/beta-lactamase superfamily"/>
    <property type="match status" value="1"/>
</dbReference>
<evidence type="ECO:0000256" key="7">
    <source>
        <dbReference type="PIRSR" id="PIRSR602137-50"/>
    </source>
</evidence>
<dbReference type="InterPro" id="IPR012338">
    <property type="entry name" value="Beta-lactam/transpept-like"/>
</dbReference>
<evidence type="ECO:0000313" key="11">
    <source>
        <dbReference type="EMBL" id="QPQ89690.1"/>
    </source>
</evidence>
<dbReference type="GO" id="GO:0008658">
    <property type="term" value="F:penicillin binding"/>
    <property type="evidence" value="ECO:0007669"/>
    <property type="project" value="InterPro"/>
</dbReference>
<comment type="similarity">
    <text evidence="2 8">Belongs to the class-D beta-lactamase family.</text>
</comment>
<dbReference type="EMBL" id="CP099583">
    <property type="protein sequence ID" value="USS42176.1"/>
    <property type="molecule type" value="Genomic_DNA"/>
</dbReference>
<dbReference type="GO" id="GO:0005886">
    <property type="term" value="C:plasma membrane"/>
    <property type="evidence" value="ECO:0007669"/>
    <property type="project" value="TreeGrafter"/>
</dbReference>
<dbReference type="SUPFAM" id="SSF56601">
    <property type="entry name" value="beta-lactamase/transpeptidase-like"/>
    <property type="match status" value="1"/>
</dbReference>
<dbReference type="InterPro" id="IPR002137">
    <property type="entry name" value="Beta-lactam_class-D_AS"/>
</dbReference>
<dbReference type="Proteomes" id="UP001056386">
    <property type="component" value="Chromosome 2"/>
</dbReference>
<feature type="domain" description="Penicillin-binding protein transpeptidase" evidence="10">
    <location>
        <begin position="48"/>
        <end position="281"/>
    </location>
</feature>
<dbReference type="RefSeq" id="WP_015877587.1">
    <property type="nucleotide sequence ID" value="NZ_CP021075.1"/>
</dbReference>
<dbReference type="InterPro" id="IPR001460">
    <property type="entry name" value="PCN-bd_Tpept"/>
</dbReference>
<reference evidence="12" key="2">
    <citation type="submission" date="2022-06" db="EMBL/GenBank/DDBJ databases">
        <title>Draft genome sequence of Burkholderia glumae strain GR20004 isolated from rice panicle showing bacterial panicle blight.</title>
        <authorList>
            <person name="Choi S.Y."/>
            <person name="Lee Y.H."/>
        </authorList>
    </citation>
    <scope>NUCLEOTIDE SEQUENCE</scope>
    <source>
        <strain evidence="12">GR20004</strain>
    </source>
</reference>
<feature type="chain" id="PRO_5042872523" description="Beta-lactamase" evidence="9">
    <location>
        <begin position="43"/>
        <end position="298"/>
    </location>
</feature>
<dbReference type="Pfam" id="PF00905">
    <property type="entry name" value="Transpeptidase"/>
    <property type="match status" value="1"/>
</dbReference>
<evidence type="ECO:0000313" key="13">
    <source>
        <dbReference type="Proteomes" id="UP000594892"/>
    </source>
</evidence>
<evidence type="ECO:0000256" key="2">
    <source>
        <dbReference type="ARBA" id="ARBA00007898"/>
    </source>
</evidence>
<protein>
    <recommendedName>
        <fullName evidence="3 8">Beta-lactamase</fullName>
        <ecNumber evidence="3 8">3.5.2.6</ecNumber>
    </recommendedName>
</protein>
<dbReference type="InterPro" id="IPR050515">
    <property type="entry name" value="Beta-lactam/transpept"/>
</dbReference>
<dbReference type="EMBL" id="CP065600">
    <property type="protein sequence ID" value="QPQ89690.1"/>
    <property type="molecule type" value="Genomic_DNA"/>
</dbReference>
<evidence type="ECO:0000256" key="9">
    <source>
        <dbReference type="SAM" id="SignalP"/>
    </source>
</evidence>